<dbReference type="PANTHER" id="PTHR33210">
    <property type="entry name" value="PROTODERMAL FACTOR 1"/>
    <property type="match status" value="1"/>
</dbReference>
<keyword evidence="4" id="KW-1185">Reference proteome</keyword>
<gene>
    <name evidence="3" type="ORF">DH2020_006875</name>
</gene>
<dbReference type="InterPro" id="IPR039923">
    <property type="entry name" value="Protodermal_1"/>
</dbReference>
<evidence type="ECO:0000313" key="3">
    <source>
        <dbReference type="EMBL" id="KAK6159561.1"/>
    </source>
</evidence>
<dbReference type="PANTHER" id="PTHR33210:SF24">
    <property type="entry name" value="POLLEN OLE E 1 ALLERGEN AND EXTENSIN FAMILY PROTEIN"/>
    <property type="match status" value="1"/>
</dbReference>
<accession>A0ABR0XK77</accession>
<keyword evidence="2" id="KW-0732">Signal</keyword>
<evidence type="ECO:0000313" key="4">
    <source>
        <dbReference type="Proteomes" id="UP001318860"/>
    </source>
</evidence>
<feature type="signal peptide" evidence="2">
    <location>
        <begin position="1"/>
        <end position="20"/>
    </location>
</feature>
<name>A0ABR0XK77_REHGL</name>
<comment type="caution">
    <text evidence="3">The sequence shown here is derived from an EMBL/GenBank/DDBJ whole genome shotgun (WGS) entry which is preliminary data.</text>
</comment>
<protein>
    <recommendedName>
        <fullName evidence="5">Pollen Ole e 1 allergen and extensin family protein</fullName>
    </recommendedName>
</protein>
<feature type="chain" id="PRO_5046538995" description="Pollen Ole e 1 allergen and extensin family protein" evidence="2">
    <location>
        <begin position="21"/>
        <end position="312"/>
    </location>
</feature>
<dbReference type="Pfam" id="PF01190">
    <property type="entry name" value="Pollen_Ole_e_1"/>
    <property type="match status" value="1"/>
</dbReference>
<reference evidence="3 4" key="1">
    <citation type="journal article" date="2021" name="Comput. Struct. Biotechnol. J.">
        <title>De novo genome assembly of the potent medicinal plant Rehmannia glutinosa using nanopore technology.</title>
        <authorList>
            <person name="Ma L."/>
            <person name="Dong C."/>
            <person name="Song C."/>
            <person name="Wang X."/>
            <person name="Zheng X."/>
            <person name="Niu Y."/>
            <person name="Chen S."/>
            <person name="Feng W."/>
        </authorList>
    </citation>
    <scope>NUCLEOTIDE SEQUENCE [LARGE SCALE GENOMIC DNA]</scope>
    <source>
        <strain evidence="3">DH-2019</strain>
    </source>
</reference>
<feature type="compositionally biased region" description="Pro residues" evidence="1">
    <location>
        <begin position="147"/>
        <end position="180"/>
    </location>
</feature>
<dbReference type="EMBL" id="JABTTQ020000004">
    <property type="protein sequence ID" value="KAK6159561.1"/>
    <property type="molecule type" value="Genomic_DNA"/>
</dbReference>
<dbReference type="Proteomes" id="UP001318860">
    <property type="component" value="Unassembled WGS sequence"/>
</dbReference>
<evidence type="ECO:0000256" key="1">
    <source>
        <dbReference type="SAM" id="MobiDB-lite"/>
    </source>
</evidence>
<evidence type="ECO:0000256" key="2">
    <source>
        <dbReference type="SAM" id="SignalP"/>
    </source>
</evidence>
<organism evidence="3 4">
    <name type="scientific">Rehmannia glutinosa</name>
    <name type="common">Chinese foxglove</name>
    <dbReference type="NCBI Taxonomy" id="99300"/>
    <lineage>
        <taxon>Eukaryota</taxon>
        <taxon>Viridiplantae</taxon>
        <taxon>Streptophyta</taxon>
        <taxon>Embryophyta</taxon>
        <taxon>Tracheophyta</taxon>
        <taxon>Spermatophyta</taxon>
        <taxon>Magnoliopsida</taxon>
        <taxon>eudicotyledons</taxon>
        <taxon>Gunneridae</taxon>
        <taxon>Pentapetalae</taxon>
        <taxon>asterids</taxon>
        <taxon>lamiids</taxon>
        <taxon>Lamiales</taxon>
        <taxon>Orobanchaceae</taxon>
        <taxon>Rehmannieae</taxon>
        <taxon>Rehmannia</taxon>
    </lineage>
</organism>
<feature type="region of interest" description="Disordered" evidence="1">
    <location>
        <begin position="140"/>
        <end position="180"/>
    </location>
</feature>
<evidence type="ECO:0008006" key="5">
    <source>
        <dbReference type="Google" id="ProtNLM"/>
    </source>
</evidence>
<proteinExistence type="predicted"/>
<sequence length="312" mass="33802">MELFFTAFLIVAAAIDGACGYAVVTGTVFCDQCKDGQISLFDYPLNGVKVTMACPGSDGQLTMYREETTNWLGNYAMRFDGVPDLTRCYTQVSGSGQGSNGCMAAAGPAQNLRLMFNMFDMEMYNVDPLLAQPAEPMPFCPRSANPNPNPKPVAPVNPPPVGPPPTPLQPPSPPVSQSPPTVPVPFLEASACPHQTWMLPEYRCYWKVVTPDTRVAVVFGLIAGRQYGPDMTLGQTMMGRGDPYRTLLREGTTALLNSYTSIQFPYNPLDVIQRTNLALIGSTRQVLHTALSFMRANSGTGTNATCTFTSCK</sequence>